<dbReference type="PANTHER" id="PTHR10037:SF62">
    <property type="entry name" value="SODIUM CHANNEL PROTEIN 60E"/>
    <property type="match status" value="1"/>
</dbReference>
<dbReference type="AlphaFoldDB" id="A0A5C7ETK3"/>
<dbReference type="InterPro" id="IPR027359">
    <property type="entry name" value="Volt_channel_dom_sf"/>
</dbReference>
<dbReference type="PANTHER" id="PTHR10037">
    <property type="entry name" value="VOLTAGE-GATED CATION CHANNEL CALCIUM AND SODIUM"/>
    <property type="match status" value="1"/>
</dbReference>
<keyword evidence="9" id="KW-1185">Reference proteome</keyword>
<dbReference type="OrthoDB" id="5297065at2"/>
<feature type="transmembrane region" description="Helical" evidence="6">
    <location>
        <begin position="129"/>
        <end position="162"/>
    </location>
</feature>
<evidence type="ECO:0000256" key="3">
    <source>
        <dbReference type="ARBA" id="ARBA00022989"/>
    </source>
</evidence>
<keyword evidence="4 6" id="KW-0472">Membrane</keyword>
<evidence type="ECO:0000256" key="5">
    <source>
        <dbReference type="SAM" id="MobiDB-lite"/>
    </source>
</evidence>
<comment type="subcellular location">
    <subcellularLocation>
        <location evidence="1">Membrane</location>
        <topology evidence="1">Multi-pass membrane protein</topology>
    </subcellularLocation>
</comment>
<evidence type="ECO:0000259" key="7">
    <source>
        <dbReference type="Pfam" id="PF00520"/>
    </source>
</evidence>
<feature type="transmembrane region" description="Helical" evidence="6">
    <location>
        <begin position="54"/>
        <end position="76"/>
    </location>
</feature>
<dbReference type="GO" id="GO:0005248">
    <property type="term" value="F:voltage-gated sodium channel activity"/>
    <property type="evidence" value="ECO:0007669"/>
    <property type="project" value="TreeGrafter"/>
</dbReference>
<dbReference type="GO" id="GO:0001518">
    <property type="term" value="C:voltage-gated sodium channel complex"/>
    <property type="evidence" value="ECO:0007669"/>
    <property type="project" value="TreeGrafter"/>
</dbReference>
<gene>
    <name evidence="8" type="ORF">FR698_07225</name>
</gene>
<dbReference type="InterPro" id="IPR043203">
    <property type="entry name" value="VGCC_Ca_Na"/>
</dbReference>
<dbReference type="SUPFAM" id="SSF81324">
    <property type="entry name" value="Voltage-gated potassium channels"/>
    <property type="match status" value="1"/>
</dbReference>
<dbReference type="InterPro" id="IPR005821">
    <property type="entry name" value="Ion_trans_dom"/>
</dbReference>
<feature type="transmembrane region" description="Helical" evidence="6">
    <location>
        <begin position="205"/>
        <end position="231"/>
    </location>
</feature>
<proteinExistence type="predicted"/>
<feature type="region of interest" description="Disordered" evidence="5">
    <location>
        <begin position="278"/>
        <end position="302"/>
    </location>
</feature>
<evidence type="ECO:0000256" key="1">
    <source>
        <dbReference type="ARBA" id="ARBA00004141"/>
    </source>
</evidence>
<dbReference type="Proteomes" id="UP000321201">
    <property type="component" value="Unassembled WGS sequence"/>
</dbReference>
<accession>A0A5C7ETK3</accession>
<dbReference type="InParanoid" id="A0A5C7ETK3"/>
<dbReference type="Gene3D" id="1.10.287.70">
    <property type="match status" value="1"/>
</dbReference>
<dbReference type="Pfam" id="PF00520">
    <property type="entry name" value="Ion_trans"/>
    <property type="match status" value="1"/>
</dbReference>
<dbReference type="Gene3D" id="1.20.120.350">
    <property type="entry name" value="Voltage-gated potassium channels. Chain C"/>
    <property type="match status" value="1"/>
</dbReference>
<dbReference type="RefSeq" id="WP_147799526.1">
    <property type="nucleotide sequence ID" value="NZ_VPFL01000008.1"/>
</dbReference>
<comment type="caution">
    <text evidence="8">The sequence shown here is derived from an EMBL/GenBank/DDBJ whole genome shotgun (WGS) entry which is preliminary data.</text>
</comment>
<evidence type="ECO:0000256" key="6">
    <source>
        <dbReference type="SAM" id="Phobius"/>
    </source>
</evidence>
<evidence type="ECO:0000313" key="8">
    <source>
        <dbReference type="EMBL" id="TXF12033.1"/>
    </source>
</evidence>
<evidence type="ECO:0000256" key="4">
    <source>
        <dbReference type="ARBA" id="ARBA00023136"/>
    </source>
</evidence>
<feature type="transmembrane region" description="Helical" evidence="6">
    <location>
        <begin position="88"/>
        <end position="108"/>
    </location>
</feature>
<organism evidence="8 9">
    <name type="scientific">Pelomicrobium methylotrophicum</name>
    <dbReference type="NCBI Taxonomy" id="2602750"/>
    <lineage>
        <taxon>Bacteria</taxon>
        <taxon>Pseudomonadati</taxon>
        <taxon>Pseudomonadota</taxon>
        <taxon>Hydrogenophilia</taxon>
        <taxon>Hydrogenophilia incertae sedis</taxon>
        <taxon>Pelomicrobium</taxon>
    </lineage>
</organism>
<evidence type="ECO:0000313" key="9">
    <source>
        <dbReference type="Proteomes" id="UP000321201"/>
    </source>
</evidence>
<name>A0A5C7ETK3_9PROT</name>
<protein>
    <submittedName>
        <fullName evidence="8">Ion transporter</fullName>
    </submittedName>
</protein>
<sequence>MSATLSAGTAWRDRLRDWIEGPQVQRLVTALIVVNAVTLGMETSSALMASVGPLLRALDAAILSIFVVEIALRMIARGLGFFRDPWSVFDFVVVAIALVPASGPFSVLRALRVLRVLRLLSIVPSMRRVVAALLASIPGIGSIAVILFILFYVFAVIATNLFGQAFPDWFGSIGRSMYTLFQVMTLESWSMGIARPVMEKYPYAWAFFVPFILTATFTMLNLFIGVIVNAIQMEEKETRDETTAAVEHAAREAVVGASRAELEALREELRALQALIEARLPPPSSRGQENPRPGVPLRGETT</sequence>
<feature type="domain" description="Ion transport" evidence="7">
    <location>
        <begin position="26"/>
        <end position="238"/>
    </location>
</feature>
<keyword evidence="3 6" id="KW-1133">Transmembrane helix</keyword>
<keyword evidence="2 6" id="KW-0812">Transmembrane</keyword>
<dbReference type="EMBL" id="VPFL01000008">
    <property type="protein sequence ID" value="TXF12033.1"/>
    <property type="molecule type" value="Genomic_DNA"/>
</dbReference>
<reference evidence="8 9" key="1">
    <citation type="submission" date="2019-08" db="EMBL/GenBank/DDBJ databases">
        <title>Pelomicrobium methylotrophicum gen. nov., sp. nov. a moderately thermophilic, facultatively anaerobic, lithoautotrophic and methylotrophic bacterium isolated from a terrestrial mud volcano.</title>
        <authorList>
            <person name="Slobodkina G.B."/>
            <person name="Merkel A.Y."/>
            <person name="Slobodkin A.I."/>
        </authorList>
    </citation>
    <scope>NUCLEOTIDE SEQUENCE [LARGE SCALE GENOMIC DNA]</scope>
    <source>
        <strain evidence="8 9">SM250</strain>
    </source>
</reference>
<evidence type="ECO:0000256" key="2">
    <source>
        <dbReference type="ARBA" id="ARBA00022692"/>
    </source>
</evidence>